<name>M2T7S7_9SPHN</name>
<dbReference type="InterPro" id="IPR006295">
    <property type="entry name" value="DNA_primase_DnaG"/>
</dbReference>
<keyword evidence="11 12" id="KW-0804">Transcription</keyword>
<evidence type="ECO:0000256" key="16">
    <source>
        <dbReference type="SAM" id="MobiDB-lite"/>
    </source>
</evidence>
<keyword evidence="19" id="KW-1185">Reference proteome</keyword>
<dbReference type="GO" id="GO:0000428">
    <property type="term" value="C:DNA-directed RNA polymerase complex"/>
    <property type="evidence" value="ECO:0007669"/>
    <property type="project" value="UniProtKB-KW"/>
</dbReference>
<sequence length="623" mass="68533">MSIPPGFLDEIRTRVPVSDVVGRRVKLIRAGREMKACCPFHNEKTPSFYVNDDKAFYHCFGCGAHGDVISFLIEQEGMEFRDAVETLAAQAGLDMPQENPQARERAKAAQGLHDVAGAAGEYFIRQLHGTAGAEARKYLQGRSLSDATIRAFAIGFAPDRRGAMASAVDAPAEKLIAAGLLIQPEDRGRDPYDRFRNRIMFPIRDTRGRTVGFGGRILGAGEPKYLNSPDGPLFDKGRLLYNLDKAGPAARKSGRLAIVEGYMDVIALAQAGFAEAVAPMGTALTEDQMRLAWRAAAEPVLCFDGDAAGLRAAHRAAVRALPLLEPGRSVRFALLPEGRDPDDLVRESGLGAFEALIESAESLIDHVWRMETEGAEASTPERRAALRQRLYDHAGTIEDSGVQQLYRAEFKSRFDGMFAQKRDRRSGSWQSSGGGAGNRRGDFRPPLMGASPSMKRAALRTPYQLNLTAILTGLLLHPELCHSVDETVPALKIDNPDLERLRSAIFLAMAGQPELDKDGLRADLERRGLGRLAEEVSDMNRLTFSFTRPRTPAATAAEDLACVTGHLMALARIEEENDELRQRNASWTQEDVDRRRQLHDERLRLEQELSDLAQGRRLAAEGP</sequence>
<evidence type="ECO:0000259" key="17">
    <source>
        <dbReference type="PROSITE" id="PS50880"/>
    </source>
</evidence>
<feature type="region of interest" description="Disordered" evidence="16">
    <location>
        <begin position="421"/>
        <end position="449"/>
    </location>
</feature>
<dbReference type="Gene3D" id="3.90.580.10">
    <property type="entry name" value="Zinc finger, CHC2-type domain"/>
    <property type="match status" value="1"/>
</dbReference>
<dbReference type="PIRSF" id="PIRSF002811">
    <property type="entry name" value="DnaG"/>
    <property type="match status" value="1"/>
</dbReference>
<dbReference type="Pfam" id="PF13662">
    <property type="entry name" value="Toprim_4"/>
    <property type="match status" value="1"/>
</dbReference>
<dbReference type="OrthoDB" id="9803773at2"/>
<evidence type="ECO:0000256" key="8">
    <source>
        <dbReference type="ARBA" id="ARBA00022833"/>
    </source>
</evidence>
<dbReference type="SMART" id="SM00400">
    <property type="entry name" value="ZnF_CHCC"/>
    <property type="match status" value="1"/>
</dbReference>
<keyword evidence="4 12" id="KW-0548">Nucleotidyltransferase</keyword>
<dbReference type="EC" id="2.7.7.101" evidence="12"/>
<evidence type="ECO:0000256" key="3">
    <source>
        <dbReference type="ARBA" id="ARBA00022679"/>
    </source>
</evidence>
<dbReference type="PROSITE" id="PS50880">
    <property type="entry name" value="TOPRIM"/>
    <property type="match status" value="1"/>
</dbReference>
<dbReference type="InterPro" id="IPR013264">
    <property type="entry name" value="DNAG_N"/>
</dbReference>
<keyword evidence="2 12" id="KW-0639">Primosome</keyword>
<evidence type="ECO:0000313" key="19">
    <source>
        <dbReference type="Proteomes" id="UP000011717"/>
    </source>
</evidence>
<dbReference type="SUPFAM" id="SSF57783">
    <property type="entry name" value="Zinc beta-ribbon"/>
    <property type="match status" value="1"/>
</dbReference>
<feature type="coiled-coil region" evidence="15">
    <location>
        <begin position="563"/>
        <end position="615"/>
    </location>
</feature>
<dbReference type="FunFam" id="3.40.1360.10:FF:000002">
    <property type="entry name" value="DNA primase"/>
    <property type="match status" value="1"/>
</dbReference>
<comment type="domain">
    <text evidence="12">Contains an N-terminal zinc-binding domain, a central core domain that contains the primase activity, and a C-terminal DnaB-binding domain.</text>
</comment>
<protein>
    <recommendedName>
        <fullName evidence="12 13">DNA primase</fullName>
        <ecNumber evidence="12">2.7.7.101</ecNumber>
    </recommendedName>
</protein>
<dbReference type="PANTHER" id="PTHR30313:SF2">
    <property type="entry name" value="DNA PRIMASE"/>
    <property type="match status" value="1"/>
</dbReference>
<evidence type="ECO:0000256" key="10">
    <source>
        <dbReference type="ARBA" id="ARBA00023125"/>
    </source>
</evidence>
<dbReference type="GO" id="GO:1990077">
    <property type="term" value="C:primosome complex"/>
    <property type="evidence" value="ECO:0007669"/>
    <property type="project" value="UniProtKB-KW"/>
</dbReference>
<dbReference type="InterPro" id="IPR002694">
    <property type="entry name" value="Znf_CHC2"/>
</dbReference>
<proteinExistence type="inferred from homology"/>
<keyword evidence="15" id="KW-0175">Coiled coil</keyword>
<keyword evidence="9" id="KW-0460">Magnesium</keyword>
<dbReference type="AlphaFoldDB" id="M2T7S7"/>
<keyword evidence="3 12" id="KW-0808">Transferase</keyword>
<dbReference type="InterPro" id="IPR030846">
    <property type="entry name" value="DnaG_bac"/>
</dbReference>
<dbReference type="PANTHER" id="PTHR30313">
    <property type="entry name" value="DNA PRIMASE"/>
    <property type="match status" value="1"/>
</dbReference>
<evidence type="ECO:0000256" key="1">
    <source>
        <dbReference type="ARBA" id="ARBA00022478"/>
    </source>
</evidence>
<dbReference type="InterPro" id="IPR034151">
    <property type="entry name" value="TOPRIM_DnaG_bac"/>
</dbReference>
<dbReference type="CDD" id="cd03364">
    <property type="entry name" value="TOPRIM_DnaG_primases"/>
    <property type="match status" value="1"/>
</dbReference>
<dbReference type="GO" id="GO:0003677">
    <property type="term" value="F:DNA binding"/>
    <property type="evidence" value="ECO:0007669"/>
    <property type="project" value="UniProtKB-KW"/>
</dbReference>
<evidence type="ECO:0000256" key="9">
    <source>
        <dbReference type="ARBA" id="ARBA00022842"/>
    </source>
</evidence>
<dbReference type="NCBIfam" id="TIGR01391">
    <property type="entry name" value="dnaG"/>
    <property type="match status" value="1"/>
</dbReference>
<evidence type="ECO:0000313" key="18">
    <source>
        <dbReference type="EMBL" id="EMD82579.1"/>
    </source>
</evidence>
<dbReference type="SMART" id="SM00493">
    <property type="entry name" value="TOPRIM"/>
    <property type="match status" value="1"/>
</dbReference>
<dbReference type="InterPro" id="IPR006171">
    <property type="entry name" value="TOPRIM_dom"/>
</dbReference>
<keyword evidence="6 12" id="KW-0479">Metal-binding</keyword>
<dbReference type="EMBL" id="AMRV01000006">
    <property type="protein sequence ID" value="EMD82579.1"/>
    <property type="molecule type" value="Genomic_DNA"/>
</dbReference>
<evidence type="ECO:0000256" key="4">
    <source>
        <dbReference type="ARBA" id="ARBA00022695"/>
    </source>
</evidence>
<evidence type="ECO:0000256" key="6">
    <source>
        <dbReference type="ARBA" id="ARBA00022723"/>
    </source>
</evidence>
<accession>M2T7S7</accession>
<evidence type="ECO:0000256" key="7">
    <source>
        <dbReference type="ARBA" id="ARBA00022771"/>
    </source>
</evidence>
<dbReference type="HAMAP" id="MF_00974">
    <property type="entry name" value="DNA_primase_DnaG"/>
    <property type="match status" value="1"/>
</dbReference>
<dbReference type="GO" id="GO:0008270">
    <property type="term" value="F:zinc ion binding"/>
    <property type="evidence" value="ECO:0007669"/>
    <property type="project" value="UniProtKB-UniRule"/>
</dbReference>
<keyword evidence="10 12" id="KW-0238">DNA-binding</keyword>
<comment type="caution">
    <text evidence="18">The sequence shown here is derived from an EMBL/GenBank/DDBJ whole genome shotgun (WGS) entry which is preliminary data.</text>
</comment>
<evidence type="ECO:0000256" key="13">
    <source>
        <dbReference type="PIRNR" id="PIRNR002811"/>
    </source>
</evidence>
<feature type="domain" description="Toprim" evidence="17">
    <location>
        <begin position="254"/>
        <end position="336"/>
    </location>
</feature>
<dbReference type="GO" id="GO:0003899">
    <property type="term" value="F:DNA-directed RNA polymerase activity"/>
    <property type="evidence" value="ECO:0007669"/>
    <property type="project" value="UniProtKB-UniRule"/>
</dbReference>
<dbReference type="InterPro" id="IPR036977">
    <property type="entry name" value="DNA_primase_Znf_CHC2"/>
</dbReference>
<dbReference type="GO" id="GO:0005737">
    <property type="term" value="C:cytoplasm"/>
    <property type="evidence" value="ECO:0007669"/>
    <property type="project" value="TreeGrafter"/>
</dbReference>
<evidence type="ECO:0000256" key="14">
    <source>
        <dbReference type="PIRSR" id="PIRSR002811-1"/>
    </source>
</evidence>
<comment type="subunit">
    <text evidence="12">Monomer. Interacts with DnaB.</text>
</comment>
<dbReference type="RefSeq" id="WP_008602397.1">
    <property type="nucleotide sequence ID" value="NZ_AMRV01000006.1"/>
</dbReference>
<dbReference type="SUPFAM" id="SSF56731">
    <property type="entry name" value="DNA primase core"/>
    <property type="match status" value="1"/>
</dbReference>
<feature type="zinc finger region" description="CHC2-type" evidence="12 14">
    <location>
        <begin position="38"/>
        <end position="62"/>
    </location>
</feature>
<comment type="similarity">
    <text evidence="12 13">Belongs to the DnaG primase family.</text>
</comment>
<evidence type="ECO:0000256" key="15">
    <source>
        <dbReference type="SAM" id="Coils"/>
    </source>
</evidence>
<reference evidence="18 19" key="1">
    <citation type="journal article" date="2013" name="Genome Announc.">
        <title>Draft Genome Sequence of Strain JLT2015T, Belonging to the Family Sphingomonadaceae of the Alphaproteobacteria.</title>
        <authorList>
            <person name="Tang K."/>
            <person name="Liu K."/>
            <person name="Li S."/>
            <person name="Jiao N."/>
        </authorList>
    </citation>
    <scope>NUCLEOTIDE SEQUENCE [LARGE SCALE GENOMIC DNA]</scope>
    <source>
        <strain evidence="18 19">JLT2015</strain>
    </source>
</reference>
<evidence type="ECO:0000256" key="11">
    <source>
        <dbReference type="ARBA" id="ARBA00023163"/>
    </source>
</evidence>
<comment type="catalytic activity">
    <reaction evidence="12">
        <text>ssDNA + n NTP = ssDNA/pppN(pN)n-1 hybrid + (n-1) diphosphate.</text>
        <dbReference type="EC" id="2.7.7.101"/>
    </reaction>
</comment>
<keyword evidence="5 12" id="KW-0235">DNA replication</keyword>
<dbReference type="Pfam" id="PF01807">
    <property type="entry name" value="Zn_ribbon_DnaG"/>
    <property type="match status" value="1"/>
</dbReference>
<gene>
    <name evidence="12" type="primary">dnaG</name>
    <name evidence="18" type="ORF">C725_1966</name>
</gene>
<keyword evidence="8 12" id="KW-0862">Zinc</keyword>
<dbReference type="InterPro" id="IPR037068">
    <property type="entry name" value="DNA_primase_core_N_sf"/>
</dbReference>
<dbReference type="FunFam" id="3.90.580.10:FF:000001">
    <property type="entry name" value="DNA primase"/>
    <property type="match status" value="1"/>
</dbReference>
<evidence type="ECO:0000256" key="12">
    <source>
        <dbReference type="HAMAP-Rule" id="MF_00974"/>
    </source>
</evidence>
<evidence type="ECO:0000256" key="5">
    <source>
        <dbReference type="ARBA" id="ARBA00022705"/>
    </source>
</evidence>
<keyword evidence="7 12" id="KW-0863">Zinc-finger</keyword>
<dbReference type="InterPro" id="IPR050219">
    <property type="entry name" value="DnaG_primase"/>
</dbReference>
<dbReference type="Gene3D" id="3.40.1360.10">
    <property type="match status" value="1"/>
</dbReference>
<keyword evidence="1 12" id="KW-0240">DNA-directed RNA polymerase</keyword>
<dbReference type="GO" id="GO:0006269">
    <property type="term" value="P:DNA replication, synthesis of primer"/>
    <property type="evidence" value="ECO:0007669"/>
    <property type="project" value="UniProtKB-UniRule"/>
</dbReference>
<dbReference type="PATRIC" id="fig|1234595.3.peg.1967"/>
<dbReference type="Proteomes" id="UP000011717">
    <property type="component" value="Unassembled WGS sequence"/>
</dbReference>
<comment type="function">
    <text evidence="12 13">RNA polymerase that catalyzes the synthesis of short RNA molecules used as primers for DNA polymerase during DNA replication.</text>
</comment>
<dbReference type="Pfam" id="PF08275">
    <property type="entry name" value="DNAG_N"/>
    <property type="match status" value="1"/>
</dbReference>
<comment type="cofactor">
    <cofactor evidence="12 13 14">
        <name>Zn(2+)</name>
        <dbReference type="ChEBI" id="CHEBI:29105"/>
    </cofactor>
    <text evidence="12 13 14">Binds 1 zinc ion per monomer.</text>
</comment>
<evidence type="ECO:0000256" key="2">
    <source>
        <dbReference type="ARBA" id="ARBA00022515"/>
    </source>
</evidence>
<organism evidence="18 19">
    <name type="scientific">Pacificimonas flava</name>
    <dbReference type="NCBI Taxonomy" id="1234595"/>
    <lineage>
        <taxon>Bacteria</taxon>
        <taxon>Pseudomonadati</taxon>
        <taxon>Pseudomonadota</taxon>
        <taxon>Alphaproteobacteria</taxon>
        <taxon>Sphingomonadales</taxon>
        <taxon>Sphingosinicellaceae</taxon>
        <taxon>Pacificimonas</taxon>
    </lineage>
</organism>
<dbReference type="Gene3D" id="3.90.980.10">
    <property type="entry name" value="DNA primase, catalytic core, N-terminal domain"/>
    <property type="match status" value="1"/>
</dbReference>